<reference evidence="2 3" key="1">
    <citation type="submission" date="2020-08" db="EMBL/GenBank/DDBJ databases">
        <title>Polaribacter sp. L12M9 isolated from gut of the Korean scallop.</title>
        <authorList>
            <person name="Jeong Y.S."/>
        </authorList>
    </citation>
    <scope>NUCLEOTIDE SEQUENCE [LARGE SCALE GENOMIC DNA]</scope>
    <source>
        <strain evidence="2 3">L12M9</strain>
    </source>
</reference>
<dbReference type="KEGG" id="ppec:H9W90_10455"/>
<dbReference type="Proteomes" id="UP000515808">
    <property type="component" value="Chromosome"/>
</dbReference>
<name>A0A7G9L7L8_9FLAO</name>
<feature type="transmembrane region" description="Helical" evidence="1">
    <location>
        <begin position="35"/>
        <end position="57"/>
    </location>
</feature>
<evidence type="ECO:0000256" key="1">
    <source>
        <dbReference type="SAM" id="Phobius"/>
    </source>
</evidence>
<keyword evidence="3" id="KW-1185">Reference proteome</keyword>
<accession>A0A7G9L7L8</accession>
<gene>
    <name evidence="2" type="ORF">H9W90_10455</name>
</gene>
<keyword evidence="1" id="KW-1133">Transmembrane helix</keyword>
<organism evidence="2 3">
    <name type="scientific">Polaribacter pectinis</name>
    <dbReference type="NCBI Taxonomy" id="2738844"/>
    <lineage>
        <taxon>Bacteria</taxon>
        <taxon>Pseudomonadati</taxon>
        <taxon>Bacteroidota</taxon>
        <taxon>Flavobacteriia</taxon>
        <taxon>Flavobacteriales</taxon>
        <taxon>Flavobacteriaceae</taxon>
    </lineage>
</organism>
<proteinExistence type="predicted"/>
<protein>
    <submittedName>
        <fullName evidence="2">Uncharacterized protein</fullName>
    </submittedName>
</protein>
<keyword evidence="1" id="KW-0812">Transmembrane</keyword>
<dbReference type="RefSeq" id="WP_187481546.1">
    <property type="nucleotide sequence ID" value="NZ_CP060695.1"/>
</dbReference>
<dbReference type="AlphaFoldDB" id="A0A7G9L7L8"/>
<dbReference type="EMBL" id="CP060695">
    <property type="protein sequence ID" value="QNM84617.1"/>
    <property type="molecule type" value="Genomic_DNA"/>
</dbReference>
<keyword evidence="1" id="KW-0472">Membrane</keyword>
<feature type="transmembrane region" description="Helical" evidence="1">
    <location>
        <begin position="6"/>
        <end position="23"/>
    </location>
</feature>
<evidence type="ECO:0000313" key="2">
    <source>
        <dbReference type="EMBL" id="QNM84617.1"/>
    </source>
</evidence>
<evidence type="ECO:0000313" key="3">
    <source>
        <dbReference type="Proteomes" id="UP000515808"/>
    </source>
</evidence>
<sequence>MEKFDIFAILFIAFGIYCAIGLKKDYADYKKSNHYLEYNIYVRNIGVVVGSIIMFFYELSRLFS</sequence>